<protein>
    <submittedName>
        <fullName evidence="1">Uncharacterized protein</fullName>
    </submittedName>
</protein>
<name>G9ZDW0_9GAMM</name>
<sequence>MVAAVAVAVEVILDCNLIFAAVSLDVEVPAVAAKDGILCFCTVEAQGIGLLVFAGVIADNVFAVTRAEEVGVTLVGTAIQAVITG</sequence>
<organism evidence="1 2">
    <name type="scientific">Cardiobacterium valvarum F0432</name>
    <dbReference type="NCBI Taxonomy" id="797473"/>
    <lineage>
        <taxon>Bacteria</taxon>
        <taxon>Pseudomonadati</taxon>
        <taxon>Pseudomonadota</taxon>
        <taxon>Gammaproteobacteria</taxon>
        <taxon>Cardiobacteriales</taxon>
        <taxon>Cardiobacteriaceae</taxon>
        <taxon>Cardiobacterium</taxon>
    </lineage>
</organism>
<gene>
    <name evidence="1" type="ORF">HMPREF9080_00944</name>
</gene>
<accession>G9ZDW0</accession>
<dbReference type="HOGENOM" id="CLU_2517689_0_0_6"/>
<proteinExistence type="predicted"/>
<dbReference type="EMBL" id="AGCM01000047">
    <property type="protein sequence ID" value="EHM55140.1"/>
    <property type="molecule type" value="Genomic_DNA"/>
</dbReference>
<evidence type="ECO:0000313" key="1">
    <source>
        <dbReference type="EMBL" id="EHM55140.1"/>
    </source>
</evidence>
<feature type="non-terminal residue" evidence="1">
    <location>
        <position position="85"/>
    </location>
</feature>
<evidence type="ECO:0000313" key="2">
    <source>
        <dbReference type="Proteomes" id="UP000004750"/>
    </source>
</evidence>
<reference evidence="1 2" key="1">
    <citation type="submission" date="2011-08" db="EMBL/GenBank/DDBJ databases">
        <authorList>
            <person name="Weinstock G."/>
            <person name="Sodergren E."/>
            <person name="Clifton S."/>
            <person name="Fulton L."/>
            <person name="Fulton B."/>
            <person name="Courtney L."/>
            <person name="Fronick C."/>
            <person name="Harrison M."/>
            <person name="Strong C."/>
            <person name="Farmer C."/>
            <person name="Delahaunty K."/>
            <person name="Markovic C."/>
            <person name="Hall O."/>
            <person name="Minx P."/>
            <person name="Tomlinson C."/>
            <person name="Mitreva M."/>
            <person name="Hou S."/>
            <person name="Chen J."/>
            <person name="Wollam A."/>
            <person name="Pepin K.H."/>
            <person name="Johnson M."/>
            <person name="Bhonagiri V."/>
            <person name="Zhang X."/>
            <person name="Suruliraj S."/>
            <person name="Warren W."/>
            <person name="Chinwalla A."/>
            <person name="Mardis E.R."/>
            <person name="Wilson R.K."/>
        </authorList>
    </citation>
    <scope>NUCLEOTIDE SEQUENCE [LARGE SCALE GENOMIC DNA]</scope>
    <source>
        <strain evidence="1 2">F0432</strain>
    </source>
</reference>
<dbReference type="AlphaFoldDB" id="G9ZDW0"/>
<dbReference type="Proteomes" id="UP000004750">
    <property type="component" value="Unassembled WGS sequence"/>
</dbReference>
<comment type="caution">
    <text evidence="1">The sequence shown here is derived from an EMBL/GenBank/DDBJ whole genome shotgun (WGS) entry which is preliminary data.</text>
</comment>